<dbReference type="Pfam" id="PF03349">
    <property type="entry name" value="Toluene_X"/>
    <property type="match status" value="1"/>
</dbReference>
<evidence type="ECO:0000256" key="2">
    <source>
        <dbReference type="ARBA" id="ARBA00008163"/>
    </source>
</evidence>
<evidence type="ECO:0000256" key="3">
    <source>
        <dbReference type="ARBA" id="ARBA00022452"/>
    </source>
</evidence>
<name>A0ABT7IJB9_9BURK</name>
<dbReference type="RefSeq" id="WP_243377074.1">
    <property type="nucleotide sequence ID" value="NZ_JAKZJU020000001.1"/>
</dbReference>
<dbReference type="InterPro" id="IPR005017">
    <property type="entry name" value="OMPP1/FadL/TodX"/>
</dbReference>
<keyword evidence="6" id="KW-0472">Membrane</keyword>
<dbReference type="SUPFAM" id="SSF56935">
    <property type="entry name" value="Porins"/>
    <property type="match status" value="1"/>
</dbReference>
<keyword evidence="7" id="KW-0998">Cell outer membrane</keyword>
<evidence type="ECO:0000256" key="8">
    <source>
        <dbReference type="SAM" id="SignalP"/>
    </source>
</evidence>
<keyword evidence="5 8" id="KW-0732">Signal</keyword>
<evidence type="ECO:0000256" key="7">
    <source>
        <dbReference type="ARBA" id="ARBA00023237"/>
    </source>
</evidence>
<gene>
    <name evidence="9" type="ORF">MUN46_000585</name>
</gene>
<reference evidence="9" key="1">
    <citation type="submission" date="2023-03" db="EMBL/GenBank/DDBJ databases">
        <title>Mesosutterella sp. nov. isolated from porcine feces.</title>
        <authorList>
            <person name="Yu S."/>
        </authorList>
    </citation>
    <scope>NUCLEOTIDE SEQUENCE</scope>
    <source>
        <strain evidence="9">AGMB02718</strain>
    </source>
</reference>
<evidence type="ECO:0000313" key="10">
    <source>
        <dbReference type="Proteomes" id="UP001165481"/>
    </source>
</evidence>
<feature type="signal peptide" evidence="8">
    <location>
        <begin position="1"/>
        <end position="25"/>
    </location>
</feature>
<comment type="similarity">
    <text evidence="2">Belongs to the OmpP1/FadL family.</text>
</comment>
<keyword evidence="4" id="KW-0812">Transmembrane</keyword>
<evidence type="ECO:0000256" key="4">
    <source>
        <dbReference type="ARBA" id="ARBA00022692"/>
    </source>
</evidence>
<organism evidence="9 10">
    <name type="scientific">Mesosutterella faecium</name>
    <dbReference type="NCBI Taxonomy" id="2925194"/>
    <lineage>
        <taxon>Bacteria</taxon>
        <taxon>Pseudomonadati</taxon>
        <taxon>Pseudomonadota</taxon>
        <taxon>Betaproteobacteria</taxon>
        <taxon>Burkholderiales</taxon>
        <taxon>Sutterellaceae</taxon>
        <taxon>Mesosutterella</taxon>
    </lineage>
</organism>
<protein>
    <submittedName>
        <fullName evidence="9">Outer membrane protein transport protein</fullName>
    </submittedName>
</protein>
<proteinExistence type="inferred from homology"/>
<comment type="subcellular location">
    <subcellularLocation>
        <location evidence="1">Cell outer membrane</location>
        <topology evidence="1">Multi-pass membrane protein</topology>
    </subcellularLocation>
</comment>
<dbReference type="Gene3D" id="2.40.160.60">
    <property type="entry name" value="Outer membrane protein transport protein (OMPP1/FadL/TodX)"/>
    <property type="match status" value="1"/>
</dbReference>
<evidence type="ECO:0000256" key="6">
    <source>
        <dbReference type="ARBA" id="ARBA00023136"/>
    </source>
</evidence>
<accession>A0ABT7IJB9</accession>
<dbReference type="EMBL" id="JAKZJU020000001">
    <property type="protein sequence ID" value="MDL2058459.1"/>
    <property type="molecule type" value="Genomic_DNA"/>
</dbReference>
<evidence type="ECO:0000256" key="1">
    <source>
        <dbReference type="ARBA" id="ARBA00004571"/>
    </source>
</evidence>
<keyword evidence="10" id="KW-1185">Reference proteome</keyword>
<keyword evidence="3" id="KW-1134">Transmembrane beta strand</keyword>
<evidence type="ECO:0000313" key="9">
    <source>
        <dbReference type="EMBL" id="MDL2058459.1"/>
    </source>
</evidence>
<sequence>MTHFRKLAAAAAGVAAALASSGAFAAGFQLNEQSIVGMGRSYAGEGIMGDDVSAAWYNPAGLTLLPGTQIQVGGVDVELDLDYKGKDGSSENGRKRSSPILHQMMSHQFSDRLWGGLAIVMPYGLSTSYGVDWAQNQRGYDARLLAVTINPSLAWKLTDKVSVGAGFQAQHIDATVSMKKNVMGYGAYSRLEADDWGFGWNVGAMWEPSETLRFGFGYRSQMNHNAHGHVKLTADSASQSGIQNLLKAASANSAIMAQLKALAAQNGISSSALMSLASSGSMTLPGGANMKSPANANFTVVWKYSPKLRLSSTIRWTDWSSFDKLIITAGNLPHSSTDIPMKWRDTWFVSLGYDLDITPKWTIRGGVAYDRSPIKDARYRTAIIPDANRGWLSLGASYRLNDRWQFDLAAMHVHAFGNRDLYSDYTSSGEKVGHFKSLNSYLLGAGFVYRF</sequence>
<dbReference type="PANTHER" id="PTHR35093:SF8">
    <property type="entry name" value="OUTER MEMBRANE PROTEIN NMB0088-RELATED"/>
    <property type="match status" value="1"/>
</dbReference>
<feature type="chain" id="PRO_5045801519" evidence="8">
    <location>
        <begin position="26"/>
        <end position="451"/>
    </location>
</feature>
<evidence type="ECO:0000256" key="5">
    <source>
        <dbReference type="ARBA" id="ARBA00022729"/>
    </source>
</evidence>
<dbReference type="Proteomes" id="UP001165481">
    <property type="component" value="Unassembled WGS sequence"/>
</dbReference>
<dbReference type="PANTHER" id="PTHR35093">
    <property type="entry name" value="OUTER MEMBRANE PROTEIN NMB0088-RELATED"/>
    <property type="match status" value="1"/>
</dbReference>
<comment type="caution">
    <text evidence="9">The sequence shown here is derived from an EMBL/GenBank/DDBJ whole genome shotgun (WGS) entry which is preliminary data.</text>
</comment>